<dbReference type="EMBL" id="JAVDTF010000001">
    <property type="protein sequence ID" value="MDR6783095.1"/>
    <property type="molecule type" value="Genomic_DNA"/>
</dbReference>
<proteinExistence type="predicted"/>
<reference evidence="1" key="1">
    <citation type="submission" date="2023-07" db="EMBL/GenBank/DDBJ databases">
        <title>Sorghum-associated microbial communities from plants grown in Nebraska, USA.</title>
        <authorList>
            <person name="Schachtman D."/>
        </authorList>
    </citation>
    <scope>NUCLEOTIDE SEQUENCE</scope>
    <source>
        <strain evidence="1">2697</strain>
    </source>
</reference>
<evidence type="ECO:0000313" key="2">
    <source>
        <dbReference type="Proteomes" id="UP001246858"/>
    </source>
</evidence>
<sequence>MKQQKPVKLVECPRDAMQGMHDFIPTDIKASYINLLLKVGFDTIDFGSFVSPKAIPQLQDTAEVLARLNLDHTSSKLLAIVANLRGAATASMYEEISYLGFPFSISETFQQRNTNSSIAQSVDTVKQLLELSDKNNKTAVIYLSMGFGNPYGDEWNAEIVEQWADQLVGHGARILALSDTTGVSSPEKIKAILPGLLKRYEDVEIGLHLHSTPNTRNEKIQAAYESGCRRFDSALKGFGGCPMATDDLTGNMATEDLIGYLQAKNEPLGLNMDYWQEAVAYSSKVFL</sequence>
<name>A0ACC6KV74_9SPHI</name>
<protein>
    <submittedName>
        <fullName evidence="1">Hydroxymethylglutaryl-CoA lyase</fullName>
        <ecNumber evidence="1">4.1.3.4</ecNumber>
    </submittedName>
</protein>
<comment type="caution">
    <text evidence="1">The sequence shown here is derived from an EMBL/GenBank/DDBJ whole genome shotgun (WGS) entry which is preliminary data.</text>
</comment>
<keyword evidence="2" id="KW-1185">Reference proteome</keyword>
<dbReference type="Proteomes" id="UP001246858">
    <property type="component" value="Unassembled WGS sequence"/>
</dbReference>
<keyword evidence="1" id="KW-0456">Lyase</keyword>
<organism evidence="1 2">
    <name type="scientific">Pedobacter africanus</name>
    <dbReference type="NCBI Taxonomy" id="151894"/>
    <lineage>
        <taxon>Bacteria</taxon>
        <taxon>Pseudomonadati</taxon>
        <taxon>Bacteroidota</taxon>
        <taxon>Sphingobacteriia</taxon>
        <taxon>Sphingobacteriales</taxon>
        <taxon>Sphingobacteriaceae</taxon>
        <taxon>Pedobacter</taxon>
    </lineage>
</organism>
<evidence type="ECO:0000313" key="1">
    <source>
        <dbReference type="EMBL" id="MDR6783095.1"/>
    </source>
</evidence>
<dbReference type="EC" id="4.1.3.4" evidence="1"/>
<accession>A0ACC6KV74</accession>
<gene>
    <name evidence="1" type="ORF">J2X78_001647</name>
</gene>